<name>A0A075FLX5_9ARCH</name>
<sequence length="205" mass="22861">MFLHVKLSEQIKFFIKSCAIFSILSFCFSLTGFLFPDDSYIIGSPLIVSNPSLEHIFGHVLFGMIAGAVSLSLKYVFMTGAFALLVDADHLLQFFNVEMISRMVHSLPFAIIIGVIMLYAFGKKDYRLAAISFSAIISHIAFDTWLAGQIYPGSTSGFPLLSPFTVEIFRFQGLDWLYLEILAIAIVGIISILNRKISIKNSIEK</sequence>
<accession>A0A075FLX5</accession>
<keyword evidence="1" id="KW-0812">Transmembrane</keyword>
<reference evidence="2" key="1">
    <citation type="journal article" date="2014" name="Genome Biol. Evol.">
        <title>Pangenome evidence for extensive interdomain horizontal transfer affecting lineage core and shell genes in uncultured planktonic thaumarchaeota and euryarchaeota.</title>
        <authorList>
            <person name="Deschamps P."/>
            <person name="Zivanovic Y."/>
            <person name="Moreira D."/>
            <person name="Rodriguez-Valera F."/>
            <person name="Lopez-Garcia P."/>
        </authorList>
    </citation>
    <scope>NUCLEOTIDE SEQUENCE</scope>
</reference>
<feature type="transmembrane region" description="Helical" evidence="1">
    <location>
        <begin position="128"/>
        <end position="151"/>
    </location>
</feature>
<dbReference type="AlphaFoldDB" id="A0A075FLX5"/>
<dbReference type="InterPro" id="IPR007404">
    <property type="entry name" value="YdjM-like"/>
</dbReference>
<protein>
    <submittedName>
        <fullName evidence="2">Uncharacterized protein</fullName>
    </submittedName>
</protein>
<dbReference type="Pfam" id="PF04307">
    <property type="entry name" value="YdjM"/>
    <property type="match status" value="1"/>
</dbReference>
<proteinExistence type="predicted"/>
<keyword evidence="1" id="KW-1133">Transmembrane helix</keyword>
<evidence type="ECO:0000256" key="1">
    <source>
        <dbReference type="SAM" id="Phobius"/>
    </source>
</evidence>
<dbReference type="EMBL" id="KF900361">
    <property type="protein sequence ID" value="AIE92293.1"/>
    <property type="molecule type" value="Genomic_DNA"/>
</dbReference>
<feature type="transmembrane region" description="Helical" evidence="1">
    <location>
        <begin position="103"/>
        <end position="121"/>
    </location>
</feature>
<feature type="transmembrane region" description="Helical" evidence="1">
    <location>
        <begin position="13"/>
        <end position="35"/>
    </location>
</feature>
<keyword evidence="1" id="KW-0472">Membrane</keyword>
<feature type="transmembrane region" description="Helical" evidence="1">
    <location>
        <begin position="176"/>
        <end position="193"/>
    </location>
</feature>
<evidence type="ECO:0000313" key="2">
    <source>
        <dbReference type="EMBL" id="AIE92293.1"/>
    </source>
</evidence>
<feature type="transmembrane region" description="Helical" evidence="1">
    <location>
        <begin position="56"/>
        <end position="83"/>
    </location>
</feature>
<organism evidence="2">
    <name type="scientific">uncultured marine thaumarchaeote AD1000_21_E03</name>
    <dbReference type="NCBI Taxonomy" id="1455900"/>
    <lineage>
        <taxon>Archaea</taxon>
        <taxon>Nitrososphaerota</taxon>
        <taxon>environmental samples</taxon>
    </lineage>
</organism>